<evidence type="ECO:0000256" key="2">
    <source>
        <dbReference type="ARBA" id="ARBA00019232"/>
    </source>
</evidence>
<dbReference type="SUPFAM" id="SSF51306">
    <property type="entry name" value="LexA/Signal peptidase"/>
    <property type="match status" value="1"/>
</dbReference>
<dbReference type="EMBL" id="JAINUY010000003">
    <property type="protein sequence ID" value="MBZ4035091.1"/>
    <property type="molecule type" value="Genomic_DNA"/>
</dbReference>
<dbReference type="Pfam" id="PF10502">
    <property type="entry name" value="Peptidase_S26"/>
    <property type="match status" value="2"/>
</dbReference>
<dbReference type="GO" id="GO:0009003">
    <property type="term" value="F:signal peptidase activity"/>
    <property type="evidence" value="ECO:0007669"/>
    <property type="project" value="UniProtKB-EC"/>
</dbReference>
<gene>
    <name evidence="6" type="primary">lepB</name>
    <name evidence="6" type="ORF">K6T82_09960</name>
</gene>
<comment type="subcellular location">
    <subcellularLocation>
        <location evidence="4">Membrane</location>
        <topology evidence="4">Single-pass type II membrane protein</topology>
    </subcellularLocation>
</comment>
<dbReference type="Gene3D" id="2.10.109.10">
    <property type="entry name" value="Umud Fragment, subunit A"/>
    <property type="match status" value="2"/>
</dbReference>
<comment type="caution">
    <text evidence="4">Lacks conserved residue(s) required for the propagation of feature annotation.</text>
</comment>
<feature type="transmembrane region" description="Helical" evidence="4">
    <location>
        <begin position="6"/>
        <end position="26"/>
    </location>
</feature>
<keyword evidence="4" id="KW-0645">Protease</keyword>
<feature type="domain" description="Peptidase S26" evidence="5">
    <location>
        <begin position="439"/>
        <end position="481"/>
    </location>
</feature>
<dbReference type="PANTHER" id="PTHR43390">
    <property type="entry name" value="SIGNAL PEPTIDASE I"/>
    <property type="match status" value="1"/>
</dbReference>
<dbReference type="PANTHER" id="PTHR43390:SF1">
    <property type="entry name" value="CHLOROPLAST PROCESSING PEPTIDASE"/>
    <property type="match status" value="1"/>
</dbReference>
<keyword evidence="4 6" id="KW-0378">Hydrolase</keyword>
<sequence length="538" mass="62393">MNISEWLFFILIMLLIHGLSTWKLYLKAGRKPIEAFIPIYNLVILMKIIKRPRWWVLLLFIPIINLLMIPVIWIEFIRSFGKNSTKDTVLVLLTFGLYIAYLNYASKDISYIENRDLQPKSKTEDTIGSLVFAIIVATLVHTYIIQPFTIPSSSLEKTLYTGDFLFVSKINFGARVPMTSIALPMVHDSIPFLGTKSYLFNDDFTKKETSLWNKFQLPYFRFPALEDIKRNEIVVFNQPADTLRNMDNFNPDRNYYKPIDKKTNLVKRCVGIAGDTLEIRQGDIFINGKLSVLPKSAKAQYNFLIDTKGQAISQDELKHTYGAREGLKYDNGYFALTNNGEYFLTLTDEEAKLIARNPVVKSVKKQLTPKGEDGNVFPHIKSLGWNFDNYGPIYIPKKGKTVKLNMETLPFYKRIIEEYEHNSLKIEGKQIIINGKPTDTYTFKQDYYWMMGDNRQNSLDARFWGFVPFDHVIGKPVFIWFSWEKDATGINKIRWNRVFSVTNGNDKPKSYLIPFLVVLGIFMIVNKLIKNRKKQSVL</sequence>
<dbReference type="Proteomes" id="UP001139366">
    <property type="component" value="Unassembled WGS sequence"/>
</dbReference>
<feature type="transmembrane region" description="Helical" evidence="4">
    <location>
        <begin position="126"/>
        <end position="145"/>
    </location>
</feature>
<evidence type="ECO:0000313" key="7">
    <source>
        <dbReference type="Proteomes" id="UP001139366"/>
    </source>
</evidence>
<comment type="catalytic activity">
    <reaction evidence="4">
        <text>Cleavage of hydrophobic, N-terminal signal or leader sequences from secreted and periplasmic proteins.</text>
        <dbReference type="EC" id="3.4.21.89"/>
    </reaction>
</comment>
<dbReference type="PRINTS" id="PR00727">
    <property type="entry name" value="LEADERPTASE"/>
</dbReference>
<dbReference type="InterPro" id="IPR000223">
    <property type="entry name" value="Pept_S26A_signal_pept_1"/>
</dbReference>
<keyword evidence="4" id="KW-1133">Transmembrane helix</keyword>
<accession>A0A9X1KRC8</accession>
<dbReference type="Pfam" id="PF18936">
    <property type="entry name" value="DUF5684"/>
    <property type="match status" value="1"/>
</dbReference>
<evidence type="ECO:0000256" key="4">
    <source>
        <dbReference type="RuleBase" id="RU362042"/>
    </source>
</evidence>
<organism evidence="6 7">
    <name type="scientific">Flavobacterium potami</name>
    <dbReference type="NCBI Taxonomy" id="2872310"/>
    <lineage>
        <taxon>Bacteria</taxon>
        <taxon>Pseudomonadati</taxon>
        <taxon>Bacteroidota</taxon>
        <taxon>Flavobacteriia</taxon>
        <taxon>Flavobacteriales</taxon>
        <taxon>Flavobacteriaceae</taxon>
        <taxon>Flavobacterium</taxon>
    </lineage>
</organism>
<comment type="similarity">
    <text evidence="1 4">Belongs to the peptidase S26 family.</text>
</comment>
<dbReference type="GO" id="GO:0006465">
    <property type="term" value="P:signal peptide processing"/>
    <property type="evidence" value="ECO:0007669"/>
    <property type="project" value="InterPro"/>
</dbReference>
<keyword evidence="7" id="KW-1185">Reference proteome</keyword>
<reference evidence="6 7" key="1">
    <citation type="journal article" date="2023" name="Antonie Van Leeuwenhoek">
        <title>Flavobacterium potami sp. nov., a multi-metal resistance genes harbouring bacterium isolated from shallow river silt.</title>
        <authorList>
            <person name="Li S."/>
            <person name="Mao S."/>
            <person name="Mu W."/>
            <person name="Guo B."/>
            <person name="Li C."/>
            <person name="Zhu Q."/>
            <person name="Hou X."/>
            <person name="Zhao Y."/>
            <person name="Wei S."/>
            <person name="Liu H."/>
            <person name="Liu A."/>
        </authorList>
    </citation>
    <scope>NUCLEOTIDE SEQUENCE [LARGE SCALE GENOMIC DNA]</scope>
    <source>
        <strain evidence="6 7">17A</strain>
    </source>
</reference>
<dbReference type="CDD" id="cd06530">
    <property type="entry name" value="S26_SPase_I"/>
    <property type="match status" value="1"/>
</dbReference>
<dbReference type="InterPro" id="IPR043739">
    <property type="entry name" value="DUF5684"/>
</dbReference>
<dbReference type="AlphaFoldDB" id="A0A9X1KRC8"/>
<keyword evidence="4" id="KW-0472">Membrane</keyword>
<evidence type="ECO:0000313" key="6">
    <source>
        <dbReference type="EMBL" id="MBZ4035091.1"/>
    </source>
</evidence>
<feature type="transmembrane region" description="Helical" evidence="4">
    <location>
        <begin position="54"/>
        <end position="76"/>
    </location>
</feature>
<feature type="active site" evidence="3">
    <location>
        <position position="154"/>
    </location>
</feature>
<feature type="active site" evidence="3">
    <location>
        <position position="267"/>
    </location>
</feature>
<dbReference type="GO" id="GO:0004252">
    <property type="term" value="F:serine-type endopeptidase activity"/>
    <property type="evidence" value="ECO:0007669"/>
    <property type="project" value="InterPro"/>
</dbReference>
<dbReference type="EC" id="3.4.21.89" evidence="4"/>
<dbReference type="NCBIfam" id="TIGR02227">
    <property type="entry name" value="sigpep_I_bact"/>
    <property type="match status" value="1"/>
</dbReference>
<dbReference type="InterPro" id="IPR036286">
    <property type="entry name" value="LexA/Signal_pep-like_sf"/>
</dbReference>
<dbReference type="GO" id="GO:0016020">
    <property type="term" value="C:membrane"/>
    <property type="evidence" value="ECO:0007669"/>
    <property type="project" value="UniProtKB-SubCell"/>
</dbReference>
<proteinExistence type="inferred from homology"/>
<feature type="transmembrane region" description="Helical" evidence="4">
    <location>
        <begin position="88"/>
        <end position="105"/>
    </location>
</feature>
<name>A0A9X1KRC8_9FLAO</name>
<keyword evidence="4" id="KW-0812">Transmembrane</keyword>
<dbReference type="RefSeq" id="WP_223705789.1">
    <property type="nucleotide sequence ID" value="NZ_JAINUY010000003.1"/>
</dbReference>
<protein>
    <recommendedName>
        <fullName evidence="2 4">Signal peptidase I</fullName>
        <ecNumber evidence="4">3.4.21.89</ecNumber>
    </recommendedName>
</protein>
<dbReference type="InterPro" id="IPR019533">
    <property type="entry name" value="Peptidase_S26"/>
</dbReference>
<feature type="transmembrane region" description="Helical" evidence="4">
    <location>
        <begin position="511"/>
        <end position="529"/>
    </location>
</feature>
<evidence type="ECO:0000256" key="3">
    <source>
        <dbReference type="PIRSR" id="PIRSR600223-1"/>
    </source>
</evidence>
<evidence type="ECO:0000259" key="5">
    <source>
        <dbReference type="Pfam" id="PF10502"/>
    </source>
</evidence>
<comment type="caution">
    <text evidence="6">The sequence shown here is derived from an EMBL/GenBank/DDBJ whole genome shotgun (WGS) entry which is preliminary data.</text>
</comment>
<feature type="domain" description="Peptidase S26" evidence="5">
    <location>
        <begin position="126"/>
        <end position="319"/>
    </location>
</feature>
<evidence type="ECO:0000256" key="1">
    <source>
        <dbReference type="ARBA" id="ARBA00009370"/>
    </source>
</evidence>